<feature type="compositionally biased region" description="Polar residues" evidence="2">
    <location>
        <begin position="474"/>
        <end position="489"/>
    </location>
</feature>
<name>A0A0C9YBS8_9AGAR</name>
<feature type="region of interest" description="Disordered" evidence="2">
    <location>
        <begin position="1"/>
        <end position="42"/>
    </location>
</feature>
<dbReference type="GO" id="GO:1990758">
    <property type="term" value="P:mitotic sister chromatid biorientation"/>
    <property type="evidence" value="ECO:0007669"/>
    <property type="project" value="TreeGrafter"/>
</dbReference>
<feature type="domain" description="Spc7 kinetochore protein" evidence="3">
    <location>
        <begin position="773"/>
        <end position="1089"/>
    </location>
</feature>
<feature type="region of interest" description="Disordered" evidence="2">
    <location>
        <begin position="131"/>
        <end position="184"/>
    </location>
</feature>
<feature type="compositionally biased region" description="Low complexity" evidence="2">
    <location>
        <begin position="144"/>
        <end position="155"/>
    </location>
</feature>
<dbReference type="EMBL" id="KN838559">
    <property type="protein sequence ID" value="KIK05533.1"/>
    <property type="molecule type" value="Genomic_DNA"/>
</dbReference>
<dbReference type="GO" id="GO:0007094">
    <property type="term" value="P:mitotic spindle assembly checkpoint signaling"/>
    <property type="evidence" value="ECO:0007669"/>
    <property type="project" value="TreeGrafter"/>
</dbReference>
<feature type="region of interest" description="Disordered" evidence="2">
    <location>
        <begin position="706"/>
        <end position="727"/>
    </location>
</feature>
<reference evidence="5" key="2">
    <citation type="submission" date="2015-01" db="EMBL/GenBank/DDBJ databases">
        <title>Evolutionary Origins and Diversification of the Mycorrhizal Mutualists.</title>
        <authorList>
            <consortium name="DOE Joint Genome Institute"/>
            <consortium name="Mycorrhizal Genomics Consortium"/>
            <person name="Kohler A."/>
            <person name="Kuo A."/>
            <person name="Nagy L.G."/>
            <person name="Floudas D."/>
            <person name="Copeland A."/>
            <person name="Barry K.W."/>
            <person name="Cichocki N."/>
            <person name="Veneault-Fourrey C."/>
            <person name="LaButti K."/>
            <person name="Lindquist E.A."/>
            <person name="Lipzen A."/>
            <person name="Lundell T."/>
            <person name="Morin E."/>
            <person name="Murat C."/>
            <person name="Riley R."/>
            <person name="Ohm R."/>
            <person name="Sun H."/>
            <person name="Tunlid A."/>
            <person name="Henrissat B."/>
            <person name="Grigoriev I.V."/>
            <person name="Hibbett D.S."/>
            <person name="Martin F."/>
        </authorList>
    </citation>
    <scope>NUCLEOTIDE SEQUENCE [LARGE SCALE GENOMIC DNA]</scope>
    <source>
        <strain evidence="5">LaAM-08-1</strain>
    </source>
</reference>
<evidence type="ECO:0000313" key="5">
    <source>
        <dbReference type="Proteomes" id="UP000054477"/>
    </source>
</evidence>
<dbReference type="InterPro" id="IPR033338">
    <property type="entry name" value="Spc105/Spc7"/>
</dbReference>
<evidence type="ECO:0000259" key="3">
    <source>
        <dbReference type="SMART" id="SM00787"/>
    </source>
</evidence>
<dbReference type="Pfam" id="PF08317">
    <property type="entry name" value="Spc7"/>
    <property type="match status" value="1"/>
</dbReference>
<proteinExistence type="predicted"/>
<organism evidence="4 5">
    <name type="scientific">Laccaria amethystina LaAM-08-1</name>
    <dbReference type="NCBI Taxonomy" id="1095629"/>
    <lineage>
        <taxon>Eukaryota</taxon>
        <taxon>Fungi</taxon>
        <taxon>Dikarya</taxon>
        <taxon>Basidiomycota</taxon>
        <taxon>Agaricomycotina</taxon>
        <taxon>Agaricomycetes</taxon>
        <taxon>Agaricomycetidae</taxon>
        <taxon>Agaricales</taxon>
        <taxon>Agaricineae</taxon>
        <taxon>Hydnangiaceae</taxon>
        <taxon>Laccaria</taxon>
    </lineage>
</organism>
<accession>A0A0C9YBS8</accession>
<keyword evidence="5" id="KW-1185">Reference proteome</keyword>
<feature type="coiled-coil region" evidence="1">
    <location>
        <begin position="951"/>
        <end position="1063"/>
    </location>
</feature>
<evidence type="ECO:0000256" key="2">
    <source>
        <dbReference type="SAM" id="MobiDB-lite"/>
    </source>
</evidence>
<dbReference type="GO" id="GO:0034501">
    <property type="term" value="P:protein localization to kinetochore"/>
    <property type="evidence" value="ECO:0007669"/>
    <property type="project" value="TreeGrafter"/>
</dbReference>
<dbReference type="InterPro" id="IPR013253">
    <property type="entry name" value="Spc7_domain"/>
</dbReference>
<dbReference type="Proteomes" id="UP000054477">
    <property type="component" value="Unassembled WGS sequence"/>
</dbReference>
<feature type="compositionally biased region" description="Polar residues" evidence="2">
    <location>
        <begin position="441"/>
        <end position="459"/>
    </location>
</feature>
<dbReference type="STRING" id="1095629.A0A0C9YBS8"/>
<dbReference type="PANTHER" id="PTHR28260:SF1">
    <property type="entry name" value="SPINDLE POLE BODY COMPONENT SPC105"/>
    <property type="match status" value="1"/>
</dbReference>
<feature type="region of interest" description="Disordered" evidence="2">
    <location>
        <begin position="441"/>
        <end position="569"/>
    </location>
</feature>
<dbReference type="SMART" id="SM00787">
    <property type="entry name" value="Spc7"/>
    <property type="match status" value="1"/>
</dbReference>
<protein>
    <recommendedName>
        <fullName evidence="3">Spc7 kinetochore protein domain-containing protein</fullName>
    </recommendedName>
</protein>
<dbReference type="GO" id="GO:0000776">
    <property type="term" value="C:kinetochore"/>
    <property type="evidence" value="ECO:0007669"/>
    <property type="project" value="TreeGrafter"/>
</dbReference>
<feature type="compositionally biased region" description="Polar residues" evidence="2">
    <location>
        <begin position="707"/>
        <end position="727"/>
    </location>
</feature>
<feature type="compositionally biased region" description="Low complexity" evidence="2">
    <location>
        <begin position="490"/>
        <end position="510"/>
    </location>
</feature>
<dbReference type="AlphaFoldDB" id="A0A0C9YBS8"/>
<dbReference type="HOGENOM" id="CLU_002132_0_0_1"/>
<dbReference type="OrthoDB" id="5592879at2759"/>
<dbReference type="PANTHER" id="PTHR28260">
    <property type="entry name" value="SPINDLE POLE BODY COMPONENT SPC105"/>
    <property type="match status" value="1"/>
</dbReference>
<gene>
    <name evidence="4" type="ORF">K443DRAFT_675092</name>
</gene>
<evidence type="ECO:0000313" key="4">
    <source>
        <dbReference type="EMBL" id="KIK05533.1"/>
    </source>
</evidence>
<sequence length="1264" mass="139478">MAVKKDSPKRRKSIAVTNLNQRSIVPKGRRRAHSIVPGAGLSPLAKARRSLVPRKSILKAPINLLNAEDSQWDSQSSQNPAQSQNSILDDINDTQSMDMTQDYHAKINDNTSRKSLGRRVSFAEHAHVRMFEKPDTNHTNSTGSPQSSPVVDSSSHQNVVTDENAYHRPTPVAGRHSSSVRYRKSEDMDLTSVGPLSFPISSGTAGSAILDEDLDDVDDDMEVTEVIKAELLRKRSLSLRGRQPLSQVGSSILSADELSDDLEETRSSIGNDSTTSDMLSDRSQAMEFTIPLNQSLRPPAHEDKAWLALRQATHSGNTPIEPMPASDDDQDYPASNGMDLGDAVQRLMRARDSLSHPSYNEEDTPDEMVQHIPHDETFSSVDDSFEADADDGDRTMNISKVLGRASLNDTANARMSMGYQDSTMDESEIYATFAPKGSSIPRSSLLQQNLGGPSGQQLLKPSVFQPPPAGVDTQPLSATGQTKQATTPIPFSFTPKAPASPSKSKPSTSKLDSPAKRKIKPVFSAAFAPPVTRSSPKKIATFSNSRQPNKRPRDEDVENHPSPAKSQPLAEKCLGGLADASTESLAAAMVTNTARPKPLSPSKKALFQAPVVTTSASQTAPAVRRPSGYYARRKSLAPVHSIIPNKGIEDVLVTVKSPKKKLDSGIGRASVGSTSVIAWDRASVSQKGKETSKAGEVDKLVVLPSTRGATQQPAVSSPTRESLTTTSPRVNSAALLVQPSSVVDFSTIVTSGFGDDEEADMDVDATEQWREGVEQGEYFEDDLPVISITQFFSMTGIKFMDELTAPRRSTHPSQQPTRQARNSSDIPLSEYVTAMAIDIPQLVLYSRVSKDLEAWMEKSKTVFAQAEDEASKVTPELFVEFSRADEDGQAELLHQLNLIRTNTRGLAKSDWYDWKLQWVEGLRLTGEKAFKALESDARALEGLNALADDLVPVLEEEYEAIMKDLEKEQVEVAEIEACDQDYLNELKAEIAEQNIEVEALKAEVIEGNDQHAWLQQRLKEAEVDKQETLAAIATAERLLHIQKNSTRSEVFRLKDELEALEDLHMFQITKVKANLFEYVYASTFHVSIPCRNFQPQVSKIHITRFEKASNRYKDDFPQLSAFLLSSAKQLVVESDDSTVRQIVHRLGDYWSSCAQLRSQLRFLNIKYPIEIEVLQSSQVFKARTMVMFPSIMGKAFISFIFSLETFSRWPMSIRSLDCEVEVAYGPIDRSAILTAVMERLSEATPSDNYACLLDACIEAQEIRP</sequence>
<dbReference type="Pfam" id="PF18210">
    <property type="entry name" value="Knl1_RWD_C"/>
    <property type="match status" value="1"/>
</dbReference>
<evidence type="ECO:0000256" key="1">
    <source>
        <dbReference type="SAM" id="Coils"/>
    </source>
</evidence>
<dbReference type="InterPro" id="IPR040850">
    <property type="entry name" value="Knl1_RWD_C"/>
</dbReference>
<keyword evidence="1" id="KW-0175">Coiled coil</keyword>
<reference evidence="4 5" key="1">
    <citation type="submission" date="2014-04" db="EMBL/GenBank/DDBJ databases">
        <authorList>
            <consortium name="DOE Joint Genome Institute"/>
            <person name="Kuo A."/>
            <person name="Kohler A."/>
            <person name="Nagy L.G."/>
            <person name="Floudas D."/>
            <person name="Copeland A."/>
            <person name="Barry K.W."/>
            <person name="Cichocki N."/>
            <person name="Veneault-Fourrey C."/>
            <person name="LaButti K."/>
            <person name="Lindquist E.A."/>
            <person name="Lipzen A."/>
            <person name="Lundell T."/>
            <person name="Morin E."/>
            <person name="Murat C."/>
            <person name="Sun H."/>
            <person name="Tunlid A."/>
            <person name="Henrissat B."/>
            <person name="Grigoriev I.V."/>
            <person name="Hibbett D.S."/>
            <person name="Martin F."/>
            <person name="Nordberg H.P."/>
            <person name="Cantor M.N."/>
            <person name="Hua S.X."/>
        </authorList>
    </citation>
    <scope>NUCLEOTIDE SEQUENCE [LARGE SCALE GENOMIC DNA]</scope>
    <source>
        <strain evidence="4 5">LaAM-08-1</strain>
    </source>
</reference>